<dbReference type="PANTHER" id="PTHR35463:SF10">
    <property type="entry name" value="TRANSMEMBRANE PROTEIN"/>
    <property type="match status" value="1"/>
</dbReference>
<protein>
    <submittedName>
        <fullName evidence="3">Uncharacterized protein</fullName>
    </submittedName>
</protein>
<dbReference type="Proteomes" id="UP000827721">
    <property type="component" value="Unassembled WGS sequence"/>
</dbReference>
<name>A0ABQ8HNS8_9ROSI</name>
<accession>A0ABQ8HNS8</accession>
<feature type="region of interest" description="Disordered" evidence="1">
    <location>
        <begin position="99"/>
        <end position="148"/>
    </location>
</feature>
<evidence type="ECO:0000313" key="3">
    <source>
        <dbReference type="EMBL" id="KAH7565919.1"/>
    </source>
</evidence>
<gene>
    <name evidence="3" type="ORF">JRO89_XS08G0038400</name>
</gene>
<feature type="signal peptide" evidence="2">
    <location>
        <begin position="1"/>
        <end position="24"/>
    </location>
</feature>
<proteinExistence type="predicted"/>
<dbReference type="PANTHER" id="PTHR35463">
    <property type="entry name" value="TRANSMEMBRANE PROTEIN"/>
    <property type="match status" value="1"/>
</dbReference>
<reference evidence="3 4" key="1">
    <citation type="submission" date="2021-02" db="EMBL/GenBank/DDBJ databases">
        <title>Plant Genome Project.</title>
        <authorList>
            <person name="Zhang R.-G."/>
        </authorList>
    </citation>
    <scope>NUCLEOTIDE SEQUENCE [LARGE SCALE GENOMIC DNA]</scope>
    <source>
        <tissue evidence="3">Leaves</tissue>
    </source>
</reference>
<organism evidence="3 4">
    <name type="scientific">Xanthoceras sorbifolium</name>
    <dbReference type="NCBI Taxonomy" id="99658"/>
    <lineage>
        <taxon>Eukaryota</taxon>
        <taxon>Viridiplantae</taxon>
        <taxon>Streptophyta</taxon>
        <taxon>Embryophyta</taxon>
        <taxon>Tracheophyta</taxon>
        <taxon>Spermatophyta</taxon>
        <taxon>Magnoliopsida</taxon>
        <taxon>eudicotyledons</taxon>
        <taxon>Gunneridae</taxon>
        <taxon>Pentapetalae</taxon>
        <taxon>rosids</taxon>
        <taxon>malvids</taxon>
        <taxon>Sapindales</taxon>
        <taxon>Sapindaceae</taxon>
        <taxon>Xanthoceroideae</taxon>
        <taxon>Xanthoceras</taxon>
    </lineage>
</organism>
<keyword evidence="2" id="KW-0732">Signal</keyword>
<evidence type="ECO:0000313" key="4">
    <source>
        <dbReference type="Proteomes" id="UP000827721"/>
    </source>
</evidence>
<sequence>MGTFGRTQTLFLVLFIVFSQQISSAVGDGGQHRAEYNEEKPPFSKILTDTISVLKNSHKSSWDKVKAIIHGMQLQFFPPNLDFRGGEEANGDEKLKEAAKKSIGMSKTTVEESAKSAAEMVSGAVEKTAEKVKNSVSPKEEDYTHDEL</sequence>
<evidence type="ECO:0000256" key="1">
    <source>
        <dbReference type="SAM" id="MobiDB-lite"/>
    </source>
</evidence>
<dbReference type="EMBL" id="JAFEMO010000008">
    <property type="protein sequence ID" value="KAH7565919.1"/>
    <property type="molecule type" value="Genomic_DNA"/>
</dbReference>
<feature type="chain" id="PRO_5046732609" evidence="2">
    <location>
        <begin position="25"/>
        <end position="148"/>
    </location>
</feature>
<keyword evidence="4" id="KW-1185">Reference proteome</keyword>
<comment type="caution">
    <text evidence="3">The sequence shown here is derived from an EMBL/GenBank/DDBJ whole genome shotgun (WGS) entry which is preliminary data.</text>
</comment>
<feature type="compositionally biased region" description="Basic and acidic residues" evidence="1">
    <location>
        <begin position="127"/>
        <end position="148"/>
    </location>
</feature>
<evidence type="ECO:0000256" key="2">
    <source>
        <dbReference type="SAM" id="SignalP"/>
    </source>
</evidence>